<keyword evidence="3" id="KW-0597">Phosphoprotein</keyword>
<dbReference type="Proteomes" id="UP001526426">
    <property type="component" value="Unassembled WGS sequence"/>
</dbReference>
<feature type="domain" description="Response regulatory" evidence="5">
    <location>
        <begin position="7"/>
        <end position="124"/>
    </location>
</feature>
<evidence type="ECO:0000259" key="6">
    <source>
        <dbReference type="PROSITE" id="PS50887"/>
    </source>
</evidence>
<dbReference type="InterPro" id="IPR029016">
    <property type="entry name" value="GAF-like_dom_sf"/>
</dbReference>
<dbReference type="EMBL" id="JAIHOM010000038">
    <property type="protein sequence ID" value="MCW6036499.1"/>
    <property type="molecule type" value="Genomic_DNA"/>
</dbReference>
<dbReference type="Pfam" id="PF01590">
    <property type="entry name" value="GAF"/>
    <property type="match status" value="1"/>
</dbReference>
<evidence type="ECO:0000313" key="8">
    <source>
        <dbReference type="Proteomes" id="UP001526426"/>
    </source>
</evidence>
<dbReference type="PANTHER" id="PTHR45138:SF9">
    <property type="entry name" value="DIGUANYLATE CYCLASE DGCM-RELATED"/>
    <property type="match status" value="1"/>
</dbReference>
<dbReference type="SMART" id="SM00448">
    <property type="entry name" value="REC"/>
    <property type="match status" value="1"/>
</dbReference>
<dbReference type="InterPro" id="IPR011006">
    <property type="entry name" value="CheY-like_superfamily"/>
</dbReference>
<protein>
    <submittedName>
        <fullName evidence="7">Diguanylate cyclase</fullName>
        <ecNumber evidence="7">2.7.7.65</ecNumber>
    </submittedName>
</protein>
<dbReference type="CDD" id="cd00156">
    <property type="entry name" value="REC"/>
    <property type="match status" value="1"/>
</dbReference>
<keyword evidence="1 7" id="KW-0808">Transferase</keyword>
<dbReference type="EC" id="2.7.7.65" evidence="7"/>
<dbReference type="SMART" id="SM00267">
    <property type="entry name" value="GGDEF"/>
    <property type="match status" value="1"/>
</dbReference>
<dbReference type="PROSITE" id="PS50887">
    <property type="entry name" value="GGDEF"/>
    <property type="match status" value="1"/>
</dbReference>
<dbReference type="PROSITE" id="PS50110">
    <property type="entry name" value="RESPONSE_REGULATORY"/>
    <property type="match status" value="1"/>
</dbReference>
<dbReference type="SUPFAM" id="SSF55781">
    <property type="entry name" value="GAF domain-like"/>
    <property type="match status" value="1"/>
</dbReference>
<dbReference type="InterPro" id="IPR029787">
    <property type="entry name" value="Nucleotide_cyclase"/>
</dbReference>
<dbReference type="RefSeq" id="WP_265264271.1">
    <property type="nucleotide sequence ID" value="NZ_JAIHOM010000038.1"/>
</dbReference>
<feature type="domain" description="GGDEF" evidence="6">
    <location>
        <begin position="347"/>
        <end position="484"/>
    </location>
</feature>
<dbReference type="NCBIfam" id="TIGR00254">
    <property type="entry name" value="GGDEF"/>
    <property type="match status" value="1"/>
</dbReference>
<evidence type="ECO:0000259" key="4">
    <source>
        <dbReference type="PROSITE" id="PS50046"/>
    </source>
</evidence>
<evidence type="ECO:0000259" key="5">
    <source>
        <dbReference type="PROSITE" id="PS50110"/>
    </source>
</evidence>
<dbReference type="Gene3D" id="3.30.450.40">
    <property type="match status" value="1"/>
</dbReference>
<dbReference type="GO" id="GO:0052621">
    <property type="term" value="F:diguanylate cyclase activity"/>
    <property type="evidence" value="ECO:0007669"/>
    <property type="project" value="UniProtKB-EC"/>
</dbReference>
<dbReference type="InterPro" id="IPR000160">
    <property type="entry name" value="GGDEF_dom"/>
</dbReference>
<feature type="modified residue" description="4-aspartylphosphate" evidence="3">
    <location>
        <position position="59"/>
    </location>
</feature>
<evidence type="ECO:0000256" key="3">
    <source>
        <dbReference type="PROSITE-ProRule" id="PRU00169"/>
    </source>
</evidence>
<dbReference type="CDD" id="cd01949">
    <property type="entry name" value="GGDEF"/>
    <property type="match status" value="1"/>
</dbReference>
<evidence type="ECO:0000313" key="7">
    <source>
        <dbReference type="EMBL" id="MCW6036499.1"/>
    </source>
</evidence>
<dbReference type="InterPro" id="IPR003018">
    <property type="entry name" value="GAF"/>
</dbReference>
<sequence>MNPSAFKILLIEDSQTDALFLKTSLSNIAPNEFLINHVTDLKSSFILLHQDAFDAIILDLLLPQNQELQALKKIQKTFPNIPVVVLTGVKDDQLALQALREGAQDYFVKGEYLGERLVRGIRYAIERAQILETVRQQRRREQLLVEIARRIHASLELSVILETTVIEIRHFLGVDQAAIYKFSLSGYSHFIAESVVSNAPSLLHQSFNNCYFSPLLFLPIEADSKIALHDVKQVGLNLEDLRDFEQHQIRAVVLVPIVLEQELWGLLSVHQCFQARQWQEWEIDLLKQVTIQLAIAIHQAQLYQKLERFNEKLQRLVAIDGLTQIANRRQFDYYLQQQWKRSRREQSAISLIMCDVDHFKLYNDCYGHQQGDDCLCRVAKVMESSVQRPSDLVARYGGEEFAIILPNTNLQGALRVAHGIQQAVRNLEIPHLLSSVSRWVTMSLGVATLYPCGNALPEQLIQSADEAMYQAKELGRNCIAIAQSCPVQVTEQ</sequence>
<dbReference type="PANTHER" id="PTHR45138">
    <property type="entry name" value="REGULATORY COMPONENTS OF SENSORY TRANSDUCTION SYSTEM"/>
    <property type="match status" value="1"/>
</dbReference>
<proteinExistence type="predicted"/>
<dbReference type="SUPFAM" id="SSF55073">
    <property type="entry name" value="Nucleotide cyclase"/>
    <property type="match status" value="1"/>
</dbReference>
<dbReference type="Pfam" id="PF00990">
    <property type="entry name" value="GGDEF"/>
    <property type="match status" value="1"/>
</dbReference>
<dbReference type="InterPro" id="IPR016132">
    <property type="entry name" value="Phyto_chromo_attachment"/>
</dbReference>
<dbReference type="InterPro" id="IPR001789">
    <property type="entry name" value="Sig_transdc_resp-reg_receiver"/>
</dbReference>
<dbReference type="InterPro" id="IPR043128">
    <property type="entry name" value="Rev_trsase/Diguanyl_cyclase"/>
</dbReference>
<dbReference type="InterPro" id="IPR050469">
    <property type="entry name" value="Diguanylate_Cyclase"/>
</dbReference>
<accession>A0ABT3L4R8</accession>
<keyword evidence="7" id="KW-0548">Nucleotidyltransferase</keyword>
<dbReference type="SUPFAM" id="SSF52172">
    <property type="entry name" value="CheY-like"/>
    <property type="match status" value="1"/>
</dbReference>
<evidence type="ECO:0000256" key="1">
    <source>
        <dbReference type="ARBA" id="ARBA00022679"/>
    </source>
</evidence>
<gene>
    <name evidence="7" type="ORF">K4A83_09495</name>
</gene>
<reference evidence="7 8" key="1">
    <citation type="submission" date="2021-08" db="EMBL/GenBank/DDBJ databases">
        <title>Draft genome sequence of Spirulina subsalsa with high tolerance to salinity and hype-accumulation of phycocyanin.</title>
        <authorList>
            <person name="Pei H."/>
            <person name="Jiang L."/>
        </authorList>
    </citation>
    <scope>NUCLEOTIDE SEQUENCE [LARGE SCALE GENOMIC DNA]</scope>
    <source>
        <strain evidence="7 8">FACHB-351</strain>
    </source>
</reference>
<dbReference type="Gene3D" id="3.30.70.270">
    <property type="match status" value="1"/>
</dbReference>
<comment type="caution">
    <text evidence="7">The sequence shown here is derived from an EMBL/GenBank/DDBJ whole genome shotgun (WGS) entry which is preliminary data.</text>
</comment>
<feature type="domain" description="Phytochrome chromophore attachment site" evidence="4">
    <location>
        <begin position="156"/>
        <end position="292"/>
    </location>
</feature>
<dbReference type="PROSITE" id="PS50046">
    <property type="entry name" value="PHYTOCHROME_2"/>
    <property type="match status" value="1"/>
</dbReference>
<name>A0ABT3L4R8_9CYAN</name>
<keyword evidence="8" id="KW-1185">Reference proteome</keyword>
<dbReference type="Pfam" id="PF00072">
    <property type="entry name" value="Response_reg"/>
    <property type="match status" value="1"/>
</dbReference>
<organism evidence="7 8">
    <name type="scientific">Spirulina subsalsa FACHB-351</name>
    <dbReference type="NCBI Taxonomy" id="234711"/>
    <lineage>
        <taxon>Bacteria</taxon>
        <taxon>Bacillati</taxon>
        <taxon>Cyanobacteriota</taxon>
        <taxon>Cyanophyceae</taxon>
        <taxon>Spirulinales</taxon>
        <taxon>Spirulinaceae</taxon>
        <taxon>Spirulina</taxon>
    </lineage>
</organism>
<keyword evidence="2" id="KW-0418">Kinase</keyword>
<dbReference type="Gene3D" id="3.40.50.2300">
    <property type="match status" value="1"/>
</dbReference>
<dbReference type="SMART" id="SM00065">
    <property type="entry name" value="GAF"/>
    <property type="match status" value="1"/>
</dbReference>
<evidence type="ECO:0000256" key="2">
    <source>
        <dbReference type="ARBA" id="ARBA00022777"/>
    </source>
</evidence>